<organism evidence="7 8">
    <name type="scientific">Ogataea polymorpha</name>
    <dbReference type="NCBI Taxonomy" id="460523"/>
    <lineage>
        <taxon>Eukaryota</taxon>
        <taxon>Fungi</taxon>
        <taxon>Dikarya</taxon>
        <taxon>Ascomycota</taxon>
        <taxon>Saccharomycotina</taxon>
        <taxon>Pichiomycetes</taxon>
        <taxon>Pichiales</taxon>
        <taxon>Pichiaceae</taxon>
        <taxon>Ogataea</taxon>
    </lineage>
</organism>
<dbReference type="AlphaFoldDB" id="A0A1B7SB24"/>
<protein>
    <submittedName>
        <fullName evidence="7">Uncharacterized protein</fullName>
    </submittedName>
</protein>
<dbReference type="GO" id="GO:0003677">
    <property type="term" value="F:DNA binding"/>
    <property type="evidence" value="ECO:0007669"/>
    <property type="project" value="UniProtKB-KW"/>
</dbReference>
<keyword evidence="6" id="KW-0539">Nucleus</keyword>
<evidence type="ECO:0000256" key="4">
    <source>
        <dbReference type="ARBA" id="ARBA00023125"/>
    </source>
</evidence>
<keyword evidence="3" id="KW-0227">DNA damage</keyword>
<keyword evidence="4" id="KW-0238">DNA-binding</keyword>
<evidence type="ECO:0000256" key="1">
    <source>
        <dbReference type="ARBA" id="ARBA00004123"/>
    </source>
</evidence>
<comment type="subcellular location">
    <subcellularLocation>
        <location evidence="1">Nucleus</location>
    </subcellularLocation>
</comment>
<dbReference type="InterPro" id="IPR018552">
    <property type="entry name" value="CENP-X"/>
</dbReference>
<reference evidence="7" key="1">
    <citation type="journal article" date="2021" name="Open Biol.">
        <title>Shared evolutionary footprints suggest mitochondrial oxidative damage underlies multiple complex I losses in fungi.</title>
        <authorList>
            <person name="Schikora-Tamarit M.A."/>
            <person name="Marcet-Houben M."/>
            <person name="Nosek J."/>
            <person name="Gabaldon T."/>
        </authorList>
    </citation>
    <scope>NUCLEOTIDE SEQUENCE</scope>
    <source>
        <strain evidence="7">NCAIM Y.01608</strain>
    </source>
</reference>
<proteinExistence type="inferred from homology"/>
<comment type="similarity">
    <text evidence="2">Belongs to the CENP-X/MHF2 family.</text>
</comment>
<dbReference type="GO" id="GO:0000712">
    <property type="term" value="P:resolution of meiotic recombination intermediates"/>
    <property type="evidence" value="ECO:0007669"/>
    <property type="project" value="TreeGrafter"/>
</dbReference>
<evidence type="ECO:0000256" key="3">
    <source>
        <dbReference type="ARBA" id="ARBA00022763"/>
    </source>
</evidence>
<dbReference type="RefSeq" id="XP_018208658.1">
    <property type="nucleotide sequence ID" value="XM_018357826.1"/>
</dbReference>
<dbReference type="InterPro" id="IPR009072">
    <property type="entry name" value="Histone-fold"/>
</dbReference>
<gene>
    <name evidence="7" type="ORF">OGATHE_005739</name>
</gene>
<reference evidence="7" key="2">
    <citation type="submission" date="2021-01" db="EMBL/GenBank/DDBJ databases">
        <authorList>
            <person name="Schikora-Tamarit M.A."/>
        </authorList>
    </citation>
    <scope>NUCLEOTIDE SEQUENCE</scope>
    <source>
        <strain evidence="7">NCAIM Y.01608</strain>
    </source>
</reference>
<sequence>MENQANHIDATTIARLFHTVAFDDKSIKISHKALLLVSEYIKLFTSEAIVRSNVERLEEGKRDKERYSVDVDEHLDEKQQDAVLDTRHLEAVAGLLTLDF</sequence>
<dbReference type="GO" id="GO:0031297">
    <property type="term" value="P:replication fork processing"/>
    <property type="evidence" value="ECO:0007669"/>
    <property type="project" value="TreeGrafter"/>
</dbReference>
<accession>A0A1B7SB24</accession>
<dbReference type="GO" id="GO:0046982">
    <property type="term" value="F:protein heterodimerization activity"/>
    <property type="evidence" value="ECO:0007669"/>
    <property type="project" value="InterPro"/>
</dbReference>
<dbReference type="GO" id="GO:0071821">
    <property type="term" value="C:FANCM-MHF complex"/>
    <property type="evidence" value="ECO:0007669"/>
    <property type="project" value="TreeGrafter"/>
</dbReference>
<dbReference type="GO" id="GO:0051382">
    <property type="term" value="P:kinetochore assembly"/>
    <property type="evidence" value="ECO:0007669"/>
    <property type="project" value="InterPro"/>
</dbReference>
<dbReference type="PANTHER" id="PTHR28680:SF1">
    <property type="entry name" value="CENTROMERE PROTEIN X"/>
    <property type="match status" value="1"/>
</dbReference>
<dbReference type="EMBL" id="JAEUBD010001504">
    <property type="protein sequence ID" value="KAH3659694.1"/>
    <property type="molecule type" value="Genomic_DNA"/>
</dbReference>
<evidence type="ECO:0000256" key="2">
    <source>
        <dbReference type="ARBA" id="ARBA00009359"/>
    </source>
</evidence>
<dbReference type="PANTHER" id="PTHR28680">
    <property type="entry name" value="CENTROMERE PROTEIN X"/>
    <property type="match status" value="1"/>
</dbReference>
<evidence type="ECO:0000256" key="6">
    <source>
        <dbReference type="ARBA" id="ARBA00023242"/>
    </source>
</evidence>
<evidence type="ECO:0000313" key="8">
    <source>
        <dbReference type="Proteomes" id="UP000788993"/>
    </source>
</evidence>
<dbReference type="Proteomes" id="UP000788993">
    <property type="component" value="Unassembled WGS sequence"/>
</dbReference>
<keyword evidence="5" id="KW-0234">DNA repair</keyword>
<dbReference type="GO" id="GO:0006281">
    <property type="term" value="P:DNA repair"/>
    <property type="evidence" value="ECO:0007669"/>
    <property type="project" value="UniProtKB-KW"/>
</dbReference>
<evidence type="ECO:0000313" key="7">
    <source>
        <dbReference type="EMBL" id="KAH3659694.1"/>
    </source>
</evidence>
<dbReference type="OrthoDB" id="2500381at2759"/>
<evidence type="ECO:0000256" key="5">
    <source>
        <dbReference type="ARBA" id="ARBA00023204"/>
    </source>
</evidence>
<dbReference type="CDD" id="cd22921">
    <property type="entry name" value="HFD_CENP-X"/>
    <property type="match status" value="1"/>
</dbReference>
<keyword evidence="8" id="KW-1185">Reference proteome</keyword>
<comment type="caution">
    <text evidence="7">The sequence shown here is derived from an EMBL/GenBank/DDBJ whole genome shotgun (WGS) entry which is preliminary data.</text>
</comment>
<dbReference type="Gene3D" id="1.10.20.10">
    <property type="entry name" value="Histone, subunit A"/>
    <property type="match status" value="1"/>
</dbReference>
<dbReference type="Pfam" id="PF09415">
    <property type="entry name" value="CENP-X"/>
    <property type="match status" value="1"/>
</dbReference>
<name>A0A1B7SB24_9ASCO</name>